<dbReference type="SUPFAM" id="SSF101908">
    <property type="entry name" value="Putative isomerase YbhE"/>
    <property type="match status" value="1"/>
</dbReference>
<proteinExistence type="inferred from homology"/>
<feature type="transmembrane region" description="Helical" evidence="5">
    <location>
        <begin position="610"/>
        <end position="633"/>
    </location>
</feature>
<evidence type="ECO:0000256" key="5">
    <source>
        <dbReference type="RuleBase" id="RU363032"/>
    </source>
</evidence>
<keyword evidence="4 5" id="KW-0472">Membrane</keyword>
<evidence type="ECO:0000313" key="7">
    <source>
        <dbReference type="EMBL" id="MFD0950652.1"/>
    </source>
</evidence>
<evidence type="ECO:0000256" key="4">
    <source>
        <dbReference type="ARBA" id="ARBA00023136"/>
    </source>
</evidence>
<feature type="transmembrane region" description="Helical" evidence="5">
    <location>
        <begin position="525"/>
        <end position="547"/>
    </location>
</feature>
<keyword evidence="8" id="KW-1185">Reference proteome</keyword>
<dbReference type="PANTHER" id="PTHR42727:SF1">
    <property type="entry name" value="PHOSPHATE TRANSPORT SYSTEM PERMEASE"/>
    <property type="match status" value="1"/>
</dbReference>
<feature type="transmembrane region" description="Helical" evidence="5">
    <location>
        <begin position="24"/>
        <end position="49"/>
    </location>
</feature>
<evidence type="ECO:0000259" key="6">
    <source>
        <dbReference type="PROSITE" id="PS50928"/>
    </source>
</evidence>
<keyword evidence="5" id="KW-0813">Transport</keyword>
<feature type="domain" description="ABC transmembrane type-1" evidence="6">
    <location>
        <begin position="457"/>
        <end position="744"/>
    </location>
</feature>
<dbReference type="Pfam" id="PF00528">
    <property type="entry name" value="BPD_transp_1"/>
    <property type="match status" value="1"/>
</dbReference>
<comment type="caution">
    <text evidence="7">The sequence shown here is derived from an EMBL/GenBank/DDBJ whole genome shotgun (WGS) entry which is preliminary data.</text>
</comment>
<reference evidence="8" key="1">
    <citation type="journal article" date="2019" name="Int. J. Syst. Evol. Microbiol.">
        <title>The Global Catalogue of Microorganisms (GCM) 10K type strain sequencing project: providing services to taxonomists for standard genome sequencing and annotation.</title>
        <authorList>
            <consortium name="The Broad Institute Genomics Platform"/>
            <consortium name="The Broad Institute Genome Sequencing Center for Infectious Disease"/>
            <person name="Wu L."/>
            <person name="Ma J."/>
        </authorList>
    </citation>
    <scope>NUCLEOTIDE SEQUENCE [LARGE SCALE GENOMIC DNA]</scope>
    <source>
        <strain evidence="8">CCUG 63419</strain>
    </source>
</reference>
<comment type="similarity">
    <text evidence="5">Belongs to the binding-protein-dependent transport system permease family.</text>
</comment>
<name>A0ABW3HIR3_9GAMM</name>
<dbReference type="Gene3D" id="2.130.10.10">
    <property type="entry name" value="YVTN repeat-like/Quinoprotein amine dehydrogenase"/>
    <property type="match status" value="1"/>
</dbReference>
<dbReference type="Gene3D" id="1.10.3720.10">
    <property type="entry name" value="MetI-like"/>
    <property type="match status" value="1"/>
</dbReference>
<dbReference type="InterPro" id="IPR015943">
    <property type="entry name" value="WD40/YVTN_repeat-like_dom_sf"/>
</dbReference>
<organism evidence="7 8">
    <name type="scientific">Paraperlucidibaca wandonensis</name>
    <dbReference type="NCBI Taxonomy" id="1268273"/>
    <lineage>
        <taxon>Bacteria</taxon>
        <taxon>Pseudomonadati</taxon>
        <taxon>Pseudomonadota</taxon>
        <taxon>Gammaproteobacteria</taxon>
        <taxon>Moraxellales</taxon>
        <taxon>Moraxellaceae</taxon>
        <taxon>Paraperlucidibaca</taxon>
    </lineage>
</organism>
<dbReference type="RefSeq" id="WP_379071577.1">
    <property type="nucleotide sequence ID" value="NZ_JBHTIT010000001.1"/>
</dbReference>
<gene>
    <name evidence="7" type="ORF">ACFQ0F_09670</name>
</gene>
<dbReference type="PROSITE" id="PS50928">
    <property type="entry name" value="ABC_TM1"/>
    <property type="match status" value="1"/>
</dbReference>
<accession>A0ABW3HIR3</accession>
<evidence type="ECO:0000256" key="3">
    <source>
        <dbReference type="ARBA" id="ARBA00022989"/>
    </source>
</evidence>
<feature type="transmembrane region" description="Helical" evidence="5">
    <location>
        <begin position="559"/>
        <end position="579"/>
    </location>
</feature>
<keyword evidence="3 5" id="KW-1133">Transmembrane helix</keyword>
<keyword evidence="2 5" id="KW-0812">Transmembrane</keyword>
<feature type="transmembrane region" description="Helical" evidence="5">
    <location>
        <begin position="723"/>
        <end position="744"/>
    </location>
</feature>
<evidence type="ECO:0000256" key="1">
    <source>
        <dbReference type="ARBA" id="ARBA00004651"/>
    </source>
</evidence>
<protein>
    <submittedName>
        <fullName evidence="7">ABC transporter permease subunit</fullName>
    </submittedName>
</protein>
<comment type="subcellular location">
    <subcellularLocation>
        <location evidence="1 5">Cell membrane</location>
        <topology evidence="1 5">Multi-pass membrane protein</topology>
    </subcellularLocation>
</comment>
<feature type="transmembrane region" description="Helical" evidence="5">
    <location>
        <begin position="463"/>
        <end position="486"/>
    </location>
</feature>
<sequence>MKNTKITSVNTAGMRRKREFKDRLANLTIGLGGVGVIAAICLIFFYLVFEVWPLFSGADLEKKAPVQTQAVALYLDADEYNESGIRVLADGQVQILDVKTGKIESATKLPLPEKVRIAHVQRGPILSGLVGIGLSNGQLLVAKPKYDISYGPNNSRIINTSLAFPYGETPLTVDRNGAPLQVFDVRGNDEDLRVTAFAEGRVQRLSFSTGAEASSGLSLSFGDDDADNSNFTEVEREDLPYAGRNVQQIIVGQDGNWAYVFHDGNRASVFNVRNEPIYTQEVALTGPTADVTAVVALQGNVSLMVGDSSGELAQWFMVRDSSSGSDSFNLQKIRSIKLGDAAITALAPEARRKGVVAGDANGNVSYYYTTSNRLILQESAGTSPIRTVAMSARSLGLMVQTDNAYSFWKLEIEHPDISMQSTWKPVWYESYEAPTYTWQSSSGTADFESKLSLMPLTFGTIKAAFYAMLLGAPLAIFGAMYSAVFMSPKLRRKVKPTIELMEALPTVILGFLAGLWLAPTIEDNLPGIFSLLILTPITIVLVGGLWSRLPLEKRAFADGWAPMILIVPLLITGYASFAFSQPIENMFFGGDLRSWLEVSTGLNFDQRNSLIVGLAMGFAVIPNIYAIAEDALFAVPKHLTNGSLALGATQWQTLIRVVLPTASPGIFSALMIGLGRAVGETMIVLMATGNTAIMDWNIFEGMRTLSANVAVEMGEAEVGSTHFRVLFLSALVLFVLTFILNTVAEVIRTRLRKKYGSL</sequence>
<dbReference type="Proteomes" id="UP001597044">
    <property type="component" value="Unassembled WGS sequence"/>
</dbReference>
<dbReference type="InterPro" id="IPR000515">
    <property type="entry name" value="MetI-like"/>
</dbReference>
<evidence type="ECO:0000256" key="2">
    <source>
        <dbReference type="ARBA" id="ARBA00022692"/>
    </source>
</evidence>
<dbReference type="InterPro" id="IPR035906">
    <property type="entry name" value="MetI-like_sf"/>
</dbReference>
<dbReference type="CDD" id="cd06261">
    <property type="entry name" value="TM_PBP2"/>
    <property type="match status" value="1"/>
</dbReference>
<feature type="transmembrane region" description="Helical" evidence="5">
    <location>
        <begin position="498"/>
        <end position="519"/>
    </location>
</feature>
<dbReference type="EMBL" id="JBHTIT010000001">
    <property type="protein sequence ID" value="MFD0950652.1"/>
    <property type="molecule type" value="Genomic_DNA"/>
</dbReference>
<feature type="transmembrane region" description="Helical" evidence="5">
    <location>
        <begin position="654"/>
        <end position="674"/>
    </location>
</feature>
<dbReference type="PANTHER" id="PTHR42727">
    <property type="entry name" value="PHOSPHATE TRANSPORT SYSTEM PERMEASE PROTEIN"/>
    <property type="match status" value="1"/>
</dbReference>
<evidence type="ECO:0000313" key="8">
    <source>
        <dbReference type="Proteomes" id="UP001597044"/>
    </source>
</evidence>
<dbReference type="SUPFAM" id="SSF161098">
    <property type="entry name" value="MetI-like"/>
    <property type="match status" value="2"/>
</dbReference>